<name>A0A0C2GWJ5_9BILA</name>
<keyword evidence="2" id="KW-1185">Reference proteome</keyword>
<organism evidence="1 2">
    <name type="scientific">Ancylostoma duodenale</name>
    <dbReference type="NCBI Taxonomy" id="51022"/>
    <lineage>
        <taxon>Eukaryota</taxon>
        <taxon>Metazoa</taxon>
        <taxon>Ecdysozoa</taxon>
        <taxon>Nematoda</taxon>
        <taxon>Chromadorea</taxon>
        <taxon>Rhabditida</taxon>
        <taxon>Rhabditina</taxon>
        <taxon>Rhabditomorpha</taxon>
        <taxon>Strongyloidea</taxon>
        <taxon>Ancylostomatidae</taxon>
        <taxon>Ancylostomatinae</taxon>
        <taxon>Ancylostoma</taxon>
    </lineage>
</organism>
<dbReference type="Proteomes" id="UP000054047">
    <property type="component" value="Unassembled WGS sequence"/>
</dbReference>
<evidence type="ECO:0000313" key="1">
    <source>
        <dbReference type="EMBL" id="KIH61486.1"/>
    </source>
</evidence>
<dbReference type="EMBL" id="KN730090">
    <property type="protein sequence ID" value="KIH61486.1"/>
    <property type="molecule type" value="Genomic_DNA"/>
</dbReference>
<accession>A0A0C2GWJ5</accession>
<sequence length="65" mass="7397">MAELIEMRNGELAADSYLQCRPEWVSERVARGEKIGCERGEESGKSYAVPTSNNPLFHCDANFFW</sequence>
<dbReference type="AlphaFoldDB" id="A0A0C2GWJ5"/>
<protein>
    <submittedName>
        <fullName evidence="1">Uncharacterized protein</fullName>
    </submittedName>
</protein>
<evidence type="ECO:0000313" key="2">
    <source>
        <dbReference type="Proteomes" id="UP000054047"/>
    </source>
</evidence>
<gene>
    <name evidence="1" type="ORF">ANCDUO_08240</name>
</gene>
<proteinExistence type="predicted"/>
<reference evidence="1 2" key="1">
    <citation type="submission" date="2013-12" db="EMBL/GenBank/DDBJ databases">
        <title>Draft genome of the parsitic nematode Ancylostoma duodenale.</title>
        <authorList>
            <person name="Mitreva M."/>
        </authorList>
    </citation>
    <scope>NUCLEOTIDE SEQUENCE [LARGE SCALE GENOMIC DNA]</scope>
    <source>
        <strain evidence="1 2">Zhejiang</strain>
    </source>
</reference>